<keyword evidence="2" id="KW-1185">Reference proteome</keyword>
<organism evidence="1 2">
    <name type="scientific">Jiella flava</name>
    <dbReference type="NCBI Taxonomy" id="2816857"/>
    <lineage>
        <taxon>Bacteria</taxon>
        <taxon>Pseudomonadati</taxon>
        <taxon>Pseudomonadota</taxon>
        <taxon>Alphaproteobacteria</taxon>
        <taxon>Hyphomicrobiales</taxon>
        <taxon>Aurantimonadaceae</taxon>
        <taxon>Jiella</taxon>
    </lineage>
</organism>
<proteinExistence type="predicted"/>
<evidence type="ECO:0000313" key="2">
    <source>
        <dbReference type="Proteomes" id="UP000664122"/>
    </source>
</evidence>
<gene>
    <name evidence="1" type="ORF">J1C48_05090</name>
</gene>
<dbReference type="Proteomes" id="UP000664122">
    <property type="component" value="Unassembled WGS sequence"/>
</dbReference>
<name>A0A939FU15_9HYPH</name>
<sequence length="98" mass="10856">MVGDAAREDMIGARSLMTPEEKLFAAMFGETTPEVSLQGARESSDEADLFGQRELWNALDAISENLEHHVANWNLELDEIEEDLARSIAPGRQIEVVA</sequence>
<dbReference type="AlphaFoldDB" id="A0A939FU15"/>
<reference evidence="1" key="1">
    <citation type="submission" date="2021-03" db="EMBL/GenBank/DDBJ databases">
        <title>Whole genome sequence of Jiella sp. CQZ9-1.</title>
        <authorList>
            <person name="Tuo L."/>
        </authorList>
    </citation>
    <scope>NUCLEOTIDE SEQUENCE</scope>
    <source>
        <strain evidence="1">CQZ9-1</strain>
    </source>
</reference>
<accession>A0A939FU15</accession>
<dbReference type="EMBL" id="JAFMPP010000003">
    <property type="protein sequence ID" value="MBO0661943.1"/>
    <property type="molecule type" value="Genomic_DNA"/>
</dbReference>
<protein>
    <submittedName>
        <fullName evidence="1">Uncharacterized protein</fullName>
    </submittedName>
</protein>
<evidence type="ECO:0000313" key="1">
    <source>
        <dbReference type="EMBL" id="MBO0661943.1"/>
    </source>
</evidence>
<dbReference type="RefSeq" id="WP_207256714.1">
    <property type="nucleotide sequence ID" value="NZ_JAFMPP010000003.1"/>
</dbReference>
<comment type="caution">
    <text evidence="1">The sequence shown here is derived from an EMBL/GenBank/DDBJ whole genome shotgun (WGS) entry which is preliminary data.</text>
</comment>